<keyword evidence="3" id="KW-1185">Reference proteome</keyword>
<dbReference type="SUPFAM" id="SSF55008">
    <property type="entry name" value="HMA, heavy metal-associated domain"/>
    <property type="match status" value="1"/>
</dbReference>
<dbReference type="GO" id="GO:0046872">
    <property type="term" value="F:metal ion binding"/>
    <property type="evidence" value="ECO:0007669"/>
    <property type="project" value="InterPro"/>
</dbReference>
<dbReference type="Gene3D" id="3.30.70.100">
    <property type="match status" value="1"/>
</dbReference>
<evidence type="ECO:0000313" key="3">
    <source>
        <dbReference type="Proteomes" id="UP000185557"/>
    </source>
</evidence>
<comment type="caution">
    <text evidence="2">The sequence shown here is derived from an EMBL/GenBank/DDBJ whole genome shotgun (WGS) entry which is preliminary data.</text>
</comment>
<dbReference type="OrthoDB" id="516025at2"/>
<protein>
    <submittedName>
        <fullName evidence="2">Copper resistance protein CopZ</fullName>
    </submittedName>
</protein>
<gene>
    <name evidence="2" type="ORF">NIES30_11200</name>
</gene>
<dbReference type="InterPro" id="IPR006121">
    <property type="entry name" value="HMA_dom"/>
</dbReference>
<dbReference type="RefSeq" id="WP_073608515.1">
    <property type="nucleotide sequence ID" value="NZ_MRCG01000007.1"/>
</dbReference>
<feature type="domain" description="HMA" evidence="1">
    <location>
        <begin position="1"/>
        <end position="64"/>
    </location>
</feature>
<dbReference type="PROSITE" id="PS50846">
    <property type="entry name" value="HMA_2"/>
    <property type="match status" value="1"/>
</dbReference>
<reference evidence="2 3" key="1">
    <citation type="submission" date="2016-11" db="EMBL/GenBank/DDBJ databases">
        <title>Draft Genome Sequences of Nine Cyanobacterial Strains from Diverse Habitats.</title>
        <authorList>
            <person name="Zhu T."/>
            <person name="Hou S."/>
            <person name="Lu X."/>
            <person name="Hess W.R."/>
        </authorList>
    </citation>
    <scope>NUCLEOTIDE SEQUENCE [LARGE SCALE GENOMIC DNA]</scope>
    <source>
        <strain evidence="2 3">NIES-30</strain>
    </source>
</reference>
<dbReference type="STRING" id="549789.NIES30_11200"/>
<sequence>MALKFTVPDLACSACVGTVTQAIQAIDTTAQVKADPTTKQVEVATVAAEAAIKQAIVEAGYTVA</sequence>
<dbReference type="InterPro" id="IPR036163">
    <property type="entry name" value="HMA_dom_sf"/>
</dbReference>
<evidence type="ECO:0000259" key="1">
    <source>
        <dbReference type="PROSITE" id="PS50846"/>
    </source>
</evidence>
<accession>A0A1U7J5T0</accession>
<dbReference type="Pfam" id="PF00403">
    <property type="entry name" value="HMA"/>
    <property type="match status" value="1"/>
</dbReference>
<evidence type="ECO:0000313" key="2">
    <source>
        <dbReference type="EMBL" id="OKH48062.1"/>
    </source>
</evidence>
<dbReference type="EMBL" id="MRCG01000007">
    <property type="protein sequence ID" value="OKH48062.1"/>
    <property type="molecule type" value="Genomic_DNA"/>
</dbReference>
<dbReference type="Proteomes" id="UP000185557">
    <property type="component" value="Unassembled WGS sequence"/>
</dbReference>
<proteinExistence type="predicted"/>
<dbReference type="AlphaFoldDB" id="A0A1U7J5T0"/>
<name>A0A1U7J5T0_9CYAN</name>
<organism evidence="2 3">
    <name type="scientific">Phormidium tenue NIES-30</name>
    <dbReference type="NCBI Taxonomy" id="549789"/>
    <lineage>
        <taxon>Bacteria</taxon>
        <taxon>Bacillati</taxon>
        <taxon>Cyanobacteriota</taxon>
        <taxon>Cyanophyceae</taxon>
        <taxon>Oscillatoriophycideae</taxon>
        <taxon>Oscillatoriales</taxon>
        <taxon>Oscillatoriaceae</taxon>
        <taxon>Phormidium</taxon>
    </lineage>
</organism>